<evidence type="ECO:0000256" key="1">
    <source>
        <dbReference type="ARBA" id="ARBA00023015"/>
    </source>
</evidence>
<keyword evidence="1" id="KW-0805">Transcription regulation</keyword>
<dbReference type="AlphaFoldDB" id="A0A098EHN1"/>
<organism evidence="5 6">
    <name type="scientific">Planococcus massiliensis</name>
    <dbReference type="NCBI Taxonomy" id="1499687"/>
    <lineage>
        <taxon>Bacteria</taxon>
        <taxon>Bacillati</taxon>
        <taxon>Bacillota</taxon>
        <taxon>Bacilli</taxon>
        <taxon>Bacillales</taxon>
        <taxon>Caryophanaceae</taxon>
        <taxon>Planococcus</taxon>
    </lineage>
</organism>
<dbReference type="InterPro" id="IPR018062">
    <property type="entry name" value="HTH_AraC-typ_CS"/>
</dbReference>
<dbReference type="SUPFAM" id="SSF46689">
    <property type="entry name" value="Homeodomain-like"/>
    <property type="match status" value="2"/>
</dbReference>
<keyword evidence="6" id="KW-1185">Reference proteome</keyword>
<gene>
    <name evidence="5" type="primary">btr</name>
    <name evidence="5" type="ORF">BN1080_00202</name>
</gene>
<dbReference type="PANTHER" id="PTHR43280">
    <property type="entry name" value="ARAC-FAMILY TRANSCRIPTIONAL REGULATOR"/>
    <property type="match status" value="1"/>
</dbReference>
<dbReference type="Proteomes" id="UP000043699">
    <property type="component" value="Unassembled WGS sequence"/>
</dbReference>
<dbReference type="InterPro" id="IPR014710">
    <property type="entry name" value="RmlC-like_jellyroll"/>
</dbReference>
<dbReference type="InterPro" id="IPR020449">
    <property type="entry name" value="Tscrpt_reg_AraC-type_HTH"/>
</dbReference>
<dbReference type="PRINTS" id="PR00032">
    <property type="entry name" value="HTHARAC"/>
</dbReference>
<dbReference type="EMBL" id="CCXS01000001">
    <property type="protein sequence ID" value="CEG21295.1"/>
    <property type="molecule type" value="Genomic_DNA"/>
</dbReference>
<dbReference type="GO" id="GO:0003700">
    <property type="term" value="F:DNA-binding transcription factor activity"/>
    <property type="evidence" value="ECO:0007669"/>
    <property type="project" value="InterPro"/>
</dbReference>
<dbReference type="InterPro" id="IPR018060">
    <property type="entry name" value="HTH_AraC"/>
</dbReference>
<dbReference type="InterPro" id="IPR011051">
    <property type="entry name" value="RmlC_Cupin_sf"/>
</dbReference>
<dbReference type="GO" id="GO:0043565">
    <property type="term" value="F:sequence-specific DNA binding"/>
    <property type="evidence" value="ECO:0007669"/>
    <property type="project" value="InterPro"/>
</dbReference>
<dbReference type="SUPFAM" id="SSF51182">
    <property type="entry name" value="RmlC-like cupins"/>
    <property type="match status" value="1"/>
</dbReference>
<evidence type="ECO:0000313" key="6">
    <source>
        <dbReference type="Proteomes" id="UP000043699"/>
    </source>
</evidence>
<dbReference type="PROSITE" id="PS01124">
    <property type="entry name" value="HTH_ARAC_FAMILY_2"/>
    <property type="match status" value="1"/>
</dbReference>
<feature type="domain" description="HTH araC/xylS-type" evidence="4">
    <location>
        <begin position="132"/>
        <end position="230"/>
    </location>
</feature>
<dbReference type="Gene3D" id="1.10.10.60">
    <property type="entry name" value="Homeodomain-like"/>
    <property type="match status" value="2"/>
</dbReference>
<name>A0A098EHN1_9BACL</name>
<proteinExistence type="predicted"/>
<dbReference type="OrthoDB" id="1681793at2"/>
<evidence type="ECO:0000313" key="5">
    <source>
        <dbReference type="EMBL" id="CEG21295.1"/>
    </source>
</evidence>
<dbReference type="Pfam" id="PF12833">
    <property type="entry name" value="HTH_18"/>
    <property type="match status" value="1"/>
</dbReference>
<dbReference type="STRING" id="1499687.BN1080_00202"/>
<accession>A0A098EHN1</accession>
<protein>
    <submittedName>
        <fullName evidence="5">HTH-type transcriptional activator Btr</fullName>
    </submittedName>
</protein>
<dbReference type="PANTHER" id="PTHR43280:SF26">
    <property type="entry name" value="ARAC-FAMILY TRANSCRIPTIONAL REGULATOR"/>
    <property type="match status" value="1"/>
</dbReference>
<evidence type="ECO:0000256" key="2">
    <source>
        <dbReference type="ARBA" id="ARBA00023125"/>
    </source>
</evidence>
<dbReference type="Gene3D" id="2.60.120.10">
    <property type="entry name" value="Jelly Rolls"/>
    <property type="match status" value="1"/>
</dbReference>
<keyword evidence="2" id="KW-0238">DNA-binding</keyword>
<sequence length="233" mass="27411">MGNLNHLICEKRSYQKEFASHHHEFGQFLFPLEGSLDIKTKWQEIKLNSEYCFYLPPKLEHDYRSMDRNEFLILDIPLPYLPEHTEHMHVQLDNQWSAIRYLLLEEATGQDNPSALANLVHYVVSKLQTANPASIDYIHNHFKEPITLDTLAKLEHYHPVYYSSWFKKRTGKSVKNYITELRLNESKSLLVSTSWSMSRISEEVGFENSSSFTRWFRNSEGVAPQKYRILNNG</sequence>
<dbReference type="SMART" id="SM00342">
    <property type="entry name" value="HTH_ARAC"/>
    <property type="match status" value="1"/>
</dbReference>
<evidence type="ECO:0000259" key="4">
    <source>
        <dbReference type="PROSITE" id="PS01124"/>
    </source>
</evidence>
<evidence type="ECO:0000256" key="3">
    <source>
        <dbReference type="ARBA" id="ARBA00023163"/>
    </source>
</evidence>
<reference evidence="5 6" key="1">
    <citation type="submission" date="2014-09" db="EMBL/GenBank/DDBJ databases">
        <authorList>
            <person name="Urmite Genomes Urmite Genomes"/>
        </authorList>
    </citation>
    <scope>NUCLEOTIDE SEQUENCE [LARGE SCALE GENOMIC DNA]</scope>
    <source>
        <strain evidence="5 6">ES2</strain>
    </source>
</reference>
<dbReference type="InterPro" id="IPR009057">
    <property type="entry name" value="Homeodomain-like_sf"/>
</dbReference>
<dbReference type="PROSITE" id="PS00041">
    <property type="entry name" value="HTH_ARAC_FAMILY_1"/>
    <property type="match status" value="1"/>
</dbReference>
<keyword evidence="3" id="KW-0804">Transcription</keyword>